<protein>
    <submittedName>
        <fullName evidence="1">Uncharacterized protein</fullName>
    </submittedName>
</protein>
<gene>
    <name evidence="1" type="ORF">MRB53_023200</name>
</gene>
<organism evidence="1 2">
    <name type="scientific">Persea americana</name>
    <name type="common">Avocado</name>
    <dbReference type="NCBI Taxonomy" id="3435"/>
    <lineage>
        <taxon>Eukaryota</taxon>
        <taxon>Viridiplantae</taxon>
        <taxon>Streptophyta</taxon>
        <taxon>Embryophyta</taxon>
        <taxon>Tracheophyta</taxon>
        <taxon>Spermatophyta</taxon>
        <taxon>Magnoliopsida</taxon>
        <taxon>Magnoliidae</taxon>
        <taxon>Laurales</taxon>
        <taxon>Lauraceae</taxon>
        <taxon>Persea</taxon>
    </lineage>
</organism>
<proteinExistence type="predicted"/>
<name>A0ACC2L8R2_PERAE</name>
<sequence length="428" mass="47826">MGMKGGIVYNGLRCESLSLSLTTLICTTMGENPLLTVLSPQNQLEILPAAVLNGVQTLDHETDNEEDVKIKAVEKETKAEQGERKTKEHLNEPTVETRNDEAKNSGAVPMGFETARSPKKRDDGLTPPSLEKGCNYAKGRWVAESRQPLYSGFGKQWLSGPWSCRLTQRTYFSYEGWQPENCEMPDFDGSTFLKRMQHKTVALVGDSLGRQQFQSLMCMVTGGKDSSEVVDVGKPLNITDPATDYAMHLDHPPAFLQHYLHRFNVLVLNTGHHWNRGKLNVNRWVMYVGGEPIRDRKLAQIGNAKNFVVYSVIKWLDSQLPHHPQLKAFFRTISPRLFSNGDWNTGGRCDNTIPLAGGDKVSQDESVVAGAIKGTGVRLLDIIALSQLREKGHISQYSLKASYGVQDCLHWCLPGIPDTWNEILYAQL</sequence>
<keyword evidence="2" id="KW-1185">Reference proteome</keyword>
<comment type="caution">
    <text evidence="1">The sequence shown here is derived from an EMBL/GenBank/DDBJ whole genome shotgun (WGS) entry which is preliminary data.</text>
</comment>
<dbReference type="EMBL" id="CM056815">
    <property type="protein sequence ID" value="KAJ8629877.1"/>
    <property type="molecule type" value="Genomic_DNA"/>
</dbReference>
<reference evidence="1 2" key="1">
    <citation type="journal article" date="2022" name="Hortic Res">
        <title>A haplotype resolved chromosomal level avocado genome allows analysis of novel avocado genes.</title>
        <authorList>
            <person name="Nath O."/>
            <person name="Fletcher S.J."/>
            <person name="Hayward A."/>
            <person name="Shaw L.M."/>
            <person name="Masouleh A.K."/>
            <person name="Furtado A."/>
            <person name="Henry R.J."/>
            <person name="Mitter N."/>
        </authorList>
    </citation>
    <scope>NUCLEOTIDE SEQUENCE [LARGE SCALE GENOMIC DNA]</scope>
    <source>
        <strain evidence="2">cv. Hass</strain>
    </source>
</reference>
<evidence type="ECO:0000313" key="2">
    <source>
        <dbReference type="Proteomes" id="UP001234297"/>
    </source>
</evidence>
<evidence type="ECO:0000313" key="1">
    <source>
        <dbReference type="EMBL" id="KAJ8629877.1"/>
    </source>
</evidence>
<dbReference type="Proteomes" id="UP001234297">
    <property type="component" value="Chromosome 7"/>
</dbReference>
<accession>A0ACC2L8R2</accession>